<evidence type="ECO:0000256" key="1">
    <source>
        <dbReference type="SAM" id="Phobius"/>
    </source>
</evidence>
<evidence type="ECO:0000259" key="2">
    <source>
        <dbReference type="Pfam" id="PF07331"/>
    </source>
</evidence>
<dbReference type="Pfam" id="PF07331">
    <property type="entry name" value="TctB"/>
    <property type="match status" value="1"/>
</dbReference>
<comment type="caution">
    <text evidence="3">The sequence shown here is derived from an EMBL/GenBank/DDBJ whole genome shotgun (WGS) entry which is preliminary data.</text>
</comment>
<name>A0ABV9TK41_9MICC</name>
<dbReference type="Proteomes" id="UP001595797">
    <property type="component" value="Unassembled WGS sequence"/>
</dbReference>
<feature type="domain" description="DUF1468" evidence="2">
    <location>
        <begin position="33"/>
        <end position="202"/>
    </location>
</feature>
<accession>A0ABV9TK41</accession>
<dbReference type="EMBL" id="JBHSIW010000013">
    <property type="protein sequence ID" value="MFC4903974.1"/>
    <property type="molecule type" value="Genomic_DNA"/>
</dbReference>
<keyword evidence="1" id="KW-0812">Transmembrane</keyword>
<keyword evidence="4" id="KW-1185">Reference proteome</keyword>
<feature type="transmembrane region" description="Helical" evidence="1">
    <location>
        <begin position="136"/>
        <end position="164"/>
    </location>
</feature>
<organism evidence="3 4">
    <name type="scientific">Kocuria oceani</name>
    <dbReference type="NCBI Taxonomy" id="988827"/>
    <lineage>
        <taxon>Bacteria</taxon>
        <taxon>Bacillati</taxon>
        <taxon>Actinomycetota</taxon>
        <taxon>Actinomycetes</taxon>
        <taxon>Micrococcales</taxon>
        <taxon>Micrococcaceae</taxon>
        <taxon>Kocuria</taxon>
    </lineage>
</organism>
<keyword evidence="1" id="KW-1133">Transmembrane helix</keyword>
<dbReference type="InterPro" id="IPR009936">
    <property type="entry name" value="DUF1468"/>
</dbReference>
<evidence type="ECO:0000313" key="3">
    <source>
        <dbReference type="EMBL" id="MFC4903974.1"/>
    </source>
</evidence>
<feature type="transmembrane region" description="Helical" evidence="1">
    <location>
        <begin position="62"/>
        <end position="83"/>
    </location>
</feature>
<gene>
    <name evidence="3" type="ORF">ACFPCS_10410</name>
</gene>
<protein>
    <submittedName>
        <fullName evidence="3">Tripartite tricarboxylate transporter TctB family protein</fullName>
    </submittedName>
</protein>
<evidence type="ECO:0000313" key="4">
    <source>
        <dbReference type="Proteomes" id="UP001595797"/>
    </source>
</evidence>
<sequence>MSITDTTTHTGDPTTGTPLRKSFWTGRSEFALVALLYVLAAMLTIGTVTMNVQGEAVPGPTFFPIIVCVLLYTTATLLAIHLIRHPHLPDTDPHPGRGDFSADMLDDLAHISWEHTAARGPGISSRWKTYSDWKTLGMILGAAAVFIVLLKVVGWVLCAAFLFWVVSRALGSKRPLFDIGVALLFSSVIQLAFNAGLGLPLPSGFLEGLL</sequence>
<feature type="transmembrane region" description="Helical" evidence="1">
    <location>
        <begin position="176"/>
        <end position="197"/>
    </location>
</feature>
<dbReference type="RefSeq" id="WP_277551742.1">
    <property type="nucleotide sequence ID" value="NZ_JARAMH010000013.1"/>
</dbReference>
<keyword evidence="1" id="KW-0472">Membrane</keyword>
<reference evidence="4" key="1">
    <citation type="journal article" date="2019" name="Int. J. Syst. Evol. Microbiol.">
        <title>The Global Catalogue of Microorganisms (GCM) 10K type strain sequencing project: providing services to taxonomists for standard genome sequencing and annotation.</title>
        <authorList>
            <consortium name="The Broad Institute Genomics Platform"/>
            <consortium name="The Broad Institute Genome Sequencing Center for Infectious Disease"/>
            <person name="Wu L."/>
            <person name="Ma J."/>
        </authorList>
    </citation>
    <scope>NUCLEOTIDE SEQUENCE [LARGE SCALE GENOMIC DNA]</scope>
    <source>
        <strain evidence="4">CGMCC 4.6946</strain>
    </source>
</reference>
<feature type="transmembrane region" description="Helical" evidence="1">
    <location>
        <begin position="30"/>
        <end position="50"/>
    </location>
</feature>
<proteinExistence type="predicted"/>